<dbReference type="AlphaFoldDB" id="A0A0A7GFQ4"/>
<dbReference type="InterPro" id="IPR041492">
    <property type="entry name" value="HAD_2"/>
</dbReference>
<organism evidence="2 3">
    <name type="scientific">Geoglobus acetivorans</name>
    <dbReference type="NCBI Taxonomy" id="565033"/>
    <lineage>
        <taxon>Archaea</taxon>
        <taxon>Methanobacteriati</taxon>
        <taxon>Methanobacteriota</taxon>
        <taxon>Archaeoglobi</taxon>
        <taxon>Archaeoglobales</taxon>
        <taxon>Archaeoglobaceae</taxon>
        <taxon>Geoglobus</taxon>
    </lineage>
</organism>
<evidence type="ECO:0000313" key="2">
    <source>
        <dbReference type="EMBL" id="AIY90900.1"/>
    </source>
</evidence>
<dbReference type="InterPro" id="IPR006439">
    <property type="entry name" value="HAD-SF_hydro_IA"/>
</dbReference>
<dbReference type="Gene3D" id="3.40.50.1000">
    <property type="entry name" value="HAD superfamily/HAD-like"/>
    <property type="match status" value="1"/>
</dbReference>
<dbReference type="InterPro" id="IPR023214">
    <property type="entry name" value="HAD_sf"/>
</dbReference>
<dbReference type="NCBIfam" id="TIGR01549">
    <property type="entry name" value="HAD-SF-IA-v1"/>
    <property type="match status" value="1"/>
</dbReference>
<dbReference type="SUPFAM" id="SSF56784">
    <property type="entry name" value="HAD-like"/>
    <property type="match status" value="1"/>
</dbReference>
<dbReference type="GO" id="GO:0008967">
    <property type="term" value="F:phosphoglycolate phosphatase activity"/>
    <property type="evidence" value="ECO:0007669"/>
    <property type="project" value="TreeGrafter"/>
</dbReference>
<dbReference type="InterPro" id="IPR036412">
    <property type="entry name" value="HAD-like_sf"/>
</dbReference>
<proteinExistence type="inferred from homology"/>
<accession>A0A0A7GFQ4</accession>
<dbReference type="eggNOG" id="arCOG02292">
    <property type="taxonomic scope" value="Archaea"/>
</dbReference>
<dbReference type="Pfam" id="PF13419">
    <property type="entry name" value="HAD_2"/>
    <property type="match status" value="1"/>
</dbReference>
<dbReference type="GO" id="GO:0006281">
    <property type="term" value="P:DNA repair"/>
    <property type="evidence" value="ECO:0007669"/>
    <property type="project" value="TreeGrafter"/>
</dbReference>
<dbReference type="Proteomes" id="UP000030624">
    <property type="component" value="Chromosome"/>
</dbReference>
<evidence type="ECO:0000256" key="1">
    <source>
        <dbReference type="ARBA" id="ARBA00007958"/>
    </source>
</evidence>
<dbReference type="InterPro" id="IPR050155">
    <property type="entry name" value="HAD-like_hydrolase_sf"/>
</dbReference>
<dbReference type="EMBL" id="CP009552">
    <property type="protein sequence ID" value="AIY90900.1"/>
    <property type="molecule type" value="Genomic_DNA"/>
</dbReference>
<name>A0A0A7GFQ4_GEOAI</name>
<protein>
    <submittedName>
        <fullName evidence="2">Putative phosphatase</fullName>
    </submittedName>
</protein>
<reference evidence="2 3" key="1">
    <citation type="journal article" date="2015" name="Appl. Environ. Microbiol.">
        <title>The Geoglobus acetivorans genome: Fe(III) reduction, acetate utilization, autotrophic growth, and degradation of aromatic compounds in a hyperthermophilic archaeon.</title>
        <authorList>
            <person name="Mardanov A.V."/>
            <person name="Slododkina G.B."/>
            <person name="Slobodkin A.I."/>
            <person name="Beletsky A.V."/>
            <person name="Gavrilov S.N."/>
            <person name="Kublanov I.V."/>
            <person name="Bonch-Osmolovskaya E.A."/>
            <person name="Skryabin K.G."/>
            <person name="Ravin N.V."/>
        </authorList>
    </citation>
    <scope>NUCLEOTIDE SEQUENCE [LARGE SCALE GENOMIC DNA]</scope>
    <source>
        <strain evidence="2 3">SBH6</strain>
    </source>
</reference>
<evidence type="ECO:0000313" key="3">
    <source>
        <dbReference type="Proteomes" id="UP000030624"/>
    </source>
</evidence>
<dbReference type="PANTHER" id="PTHR43434:SF1">
    <property type="entry name" value="PHOSPHOGLYCOLATE PHOSPHATASE"/>
    <property type="match status" value="1"/>
</dbReference>
<dbReference type="PANTHER" id="PTHR43434">
    <property type="entry name" value="PHOSPHOGLYCOLATE PHOSPHATASE"/>
    <property type="match status" value="1"/>
</dbReference>
<gene>
    <name evidence="2" type="ORF">GACE_1874</name>
</gene>
<dbReference type="KEGG" id="gac:GACE_1874"/>
<dbReference type="STRING" id="565033.GACE_1874"/>
<sequence length="182" mass="21333">MVEFNIPVDRIKSVLRINGPILEEIIRSEKGREMLKVLESYELECAKRSRLYPGVKDLLEYLDRRDIYTALYTRNSIKSVRINMERHGLEFDFVFTREDDIKPSPLPVIHAMEEVGVDKSEAAMVGDYVYDYLTARNTGIEFWFFENGRNKGLAEKFGFTPDFTFRSHAELVKILEMRLSEH</sequence>
<comment type="similarity">
    <text evidence="1">Belongs to the HAD-like hydrolase superfamily.</text>
</comment>
<dbReference type="HOGENOM" id="CLU_045011_11_3_2"/>